<dbReference type="PROSITE" id="PS00107">
    <property type="entry name" value="PROTEIN_KINASE_ATP"/>
    <property type="match status" value="1"/>
</dbReference>
<reference evidence="20 21" key="1">
    <citation type="submission" date="2018-10" db="EMBL/GenBank/DDBJ databases">
        <title>A high-quality apple genome assembly.</title>
        <authorList>
            <person name="Hu J."/>
        </authorList>
    </citation>
    <scope>NUCLEOTIDE SEQUENCE [LARGE SCALE GENOMIC DNA]</scope>
    <source>
        <strain evidence="21">cv. HFTH1</strain>
        <tissue evidence="20">Young leaf</tissue>
    </source>
</reference>
<proteinExistence type="predicted"/>
<dbReference type="Gene3D" id="3.60.21.10">
    <property type="match status" value="1"/>
</dbReference>
<keyword evidence="12 18" id="KW-0472">Membrane</keyword>
<evidence type="ECO:0000256" key="16">
    <source>
        <dbReference type="ARBA" id="ARBA00048679"/>
    </source>
</evidence>
<dbReference type="InterPro" id="IPR008271">
    <property type="entry name" value="Ser/Thr_kinase_AS"/>
</dbReference>
<keyword evidence="14" id="KW-0325">Glycoprotein</keyword>
<dbReference type="PANTHER" id="PTHR13315:SF4">
    <property type="entry name" value="METALLOPHOSPHOESTERASE, ISOFORM E"/>
    <property type="match status" value="1"/>
</dbReference>
<protein>
    <recommendedName>
        <fullName evidence="2">non-specific serine/threonine protein kinase</fullName>
        <ecNumber evidence="2">2.7.11.1</ecNumber>
    </recommendedName>
</protein>
<keyword evidence="9" id="KW-0418">Kinase</keyword>
<evidence type="ECO:0000313" key="21">
    <source>
        <dbReference type="Proteomes" id="UP000290289"/>
    </source>
</evidence>
<keyword evidence="3" id="KW-0723">Serine/threonine-protein kinase</keyword>
<evidence type="ECO:0000256" key="5">
    <source>
        <dbReference type="ARBA" id="ARBA00022679"/>
    </source>
</evidence>
<evidence type="ECO:0000256" key="3">
    <source>
        <dbReference type="ARBA" id="ARBA00022527"/>
    </source>
</evidence>
<keyword evidence="8 17" id="KW-0547">Nucleotide-binding</keyword>
<sequence length="902" mass="102059">MSSSLVPMKHDKEKEKVKVPTMLTLPSFLWMLSKRRIIPGGEIDFETMSSHSTAVAPELDKDTSLVIVFPANTNEIKDLSITEILRATDNFDQANIIGCGGFGLVYRATLANGTRLAVKKLSGDLGLMEREFKAEVEALSTAQHENLVSLQGYCVHDGVRLLMYSYMENGSLDYWLHEKADGPSQLDWPIRLNILRGAGCGLAYMHQICEPHIVHRDIKSSNILLDDKFQAHVADFGLSRLILPYQTHVTTELVGTLGYIPPEYGQAWVATLRGDIYSFGVVMLELLTGIRPFEVSKPRASRELVGWVQQMRREGKPEEVFDPLLRGKGFEDEMLQVLDVAYLCVNQNPLKRPTIKEVVDWLKDVGTSQQHQDKDETGKTGRKQMKQAELTALLCLIWAATLLYGEMFAYWRPFLSSCSWPHLNRTSSSTADPDYVKVAVITDPQLMDRTSLPLPPKSLALELAQFFTDLYMRRAFHQSVLPLRPDVIFFLGDYFDGGPYLLDEEWSESLSRLRHIFSLRLPDRYLNIPVYYLPGNHDIGYGSLHSRKAQAIRRYEKEFGSRNYRFTVGKVEFIAIDAQTIDGNPQGVLASSTRDFIKNVSMDVQVSPRVLLTHIPLYRRDWTDCGPNRNSEIINQRILRSADGQEVLYQNYITEESSNYLLDSIKPVLVLSGHDHDQCHVIHKSKKGPVGEYTVGTVSWQQGNLYPSFMLLSTSNFVPSNASSSEEAILTHLYLSLFVFTLVSLLLWPSGGVSVWHHCSDFMGIVKQVISSIRSRTKEKIEDLNCEYEMIWDAEGSMHLVKKALGTPIACSSERNSVERGNAVMRPTARKNTSQDIEASVNGDTEADSVVDPMAKLLPRASRSWTKTMIRRLVRTLRMVMIIAAVNIPLYVMLLFKDWIDQ</sequence>
<dbReference type="STRING" id="3750.A0A498J0B1"/>
<accession>A0A498J0B1</accession>
<evidence type="ECO:0000259" key="19">
    <source>
        <dbReference type="PROSITE" id="PS50011"/>
    </source>
</evidence>
<dbReference type="GO" id="GO:0016787">
    <property type="term" value="F:hydrolase activity"/>
    <property type="evidence" value="ECO:0007669"/>
    <property type="project" value="InterPro"/>
</dbReference>
<dbReference type="PANTHER" id="PTHR13315">
    <property type="entry name" value="METALLO PHOSPHOESTERASE RELATED"/>
    <property type="match status" value="1"/>
</dbReference>
<gene>
    <name evidence="20" type="ORF">DVH24_000549</name>
</gene>
<evidence type="ECO:0000256" key="7">
    <source>
        <dbReference type="ARBA" id="ARBA00022737"/>
    </source>
</evidence>
<dbReference type="InterPro" id="IPR000719">
    <property type="entry name" value="Prot_kinase_dom"/>
</dbReference>
<evidence type="ECO:0000256" key="2">
    <source>
        <dbReference type="ARBA" id="ARBA00012513"/>
    </source>
</evidence>
<feature type="transmembrane region" description="Helical" evidence="18">
    <location>
        <begin position="729"/>
        <end position="748"/>
    </location>
</feature>
<dbReference type="Proteomes" id="UP000290289">
    <property type="component" value="Chromosome 9"/>
</dbReference>
<evidence type="ECO:0000256" key="4">
    <source>
        <dbReference type="ARBA" id="ARBA00022614"/>
    </source>
</evidence>
<dbReference type="GO" id="GO:0005783">
    <property type="term" value="C:endoplasmic reticulum"/>
    <property type="evidence" value="ECO:0007669"/>
    <property type="project" value="TreeGrafter"/>
</dbReference>
<dbReference type="InterPro" id="IPR033308">
    <property type="entry name" value="PGAP5/Cdc1/Ted1"/>
</dbReference>
<comment type="catalytic activity">
    <reaction evidence="16">
        <text>L-seryl-[protein] + ATP = O-phospho-L-seryl-[protein] + ADP + H(+)</text>
        <dbReference type="Rhea" id="RHEA:17989"/>
        <dbReference type="Rhea" id="RHEA-COMP:9863"/>
        <dbReference type="Rhea" id="RHEA-COMP:11604"/>
        <dbReference type="ChEBI" id="CHEBI:15378"/>
        <dbReference type="ChEBI" id="CHEBI:29999"/>
        <dbReference type="ChEBI" id="CHEBI:30616"/>
        <dbReference type="ChEBI" id="CHEBI:83421"/>
        <dbReference type="ChEBI" id="CHEBI:456216"/>
        <dbReference type="EC" id="2.7.11.1"/>
    </reaction>
</comment>
<dbReference type="PROSITE" id="PS50011">
    <property type="entry name" value="PROTEIN_KINASE_DOM"/>
    <property type="match status" value="1"/>
</dbReference>
<evidence type="ECO:0000256" key="18">
    <source>
        <dbReference type="SAM" id="Phobius"/>
    </source>
</evidence>
<evidence type="ECO:0000256" key="13">
    <source>
        <dbReference type="ARBA" id="ARBA00023170"/>
    </source>
</evidence>
<feature type="domain" description="Protein kinase" evidence="19">
    <location>
        <begin position="91"/>
        <end position="362"/>
    </location>
</feature>
<dbReference type="FunFam" id="3.60.21.10:FF:000050">
    <property type="entry name" value="Calcineurin-like metallo-phosphoesterase superfamily protein"/>
    <property type="match status" value="1"/>
</dbReference>
<dbReference type="Pfam" id="PF00149">
    <property type="entry name" value="Metallophos"/>
    <property type="match status" value="1"/>
</dbReference>
<evidence type="ECO:0000256" key="10">
    <source>
        <dbReference type="ARBA" id="ARBA00022840"/>
    </source>
</evidence>
<keyword evidence="13" id="KW-0675">Receptor</keyword>
<feature type="binding site" evidence="17">
    <location>
        <position position="120"/>
    </location>
    <ligand>
        <name>ATP</name>
        <dbReference type="ChEBI" id="CHEBI:30616"/>
    </ligand>
</feature>
<dbReference type="GO" id="GO:0006506">
    <property type="term" value="P:GPI anchor biosynthetic process"/>
    <property type="evidence" value="ECO:0007669"/>
    <property type="project" value="InterPro"/>
</dbReference>
<dbReference type="EMBL" id="RDQH01000335">
    <property type="protein sequence ID" value="RXH88950.1"/>
    <property type="molecule type" value="Genomic_DNA"/>
</dbReference>
<organism evidence="20 21">
    <name type="scientific">Malus domestica</name>
    <name type="common">Apple</name>
    <name type="synonym">Pyrus malus</name>
    <dbReference type="NCBI Taxonomy" id="3750"/>
    <lineage>
        <taxon>Eukaryota</taxon>
        <taxon>Viridiplantae</taxon>
        <taxon>Streptophyta</taxon>
        <taxon>Embryophyta</taxon>
        <taxon>Tracheophyta</taxon>
        <taxon>Spermatophyta</taxon>
        <taxon>Magnoliopsida</taxon>
        <taxon>eudicotyledons</taxon>
        <taxon>Gunneridae</taxon>
        <taxon>Pentapetalae</taxon>
        <taxon>rosids</taxon>
        <taxon>fabids</taxon>
        <taxon>Rosales</taxon>
        <taxon>Rosaceae</taxon>
        <taxon>Amygdaloideae</taxon>
        <taxon>Maleae</taxon>
        <taxon>Malus</taxon>
    </lineage>
</organism>
<evidence type="ECO:0000256" key="17">
    <source>
        <dbReference type="PROSITE-ProRule" id="PRU10141"/>
    </source>
</evidence>
<keyword evidence="5" id="KW-0808">Transferase</keyword>
<keyword evidence="21" id="KW-1185">Reference proteome</keyword>
<evidence type="ECO:0000313" key="20">
    <source>
        <dbReference type="EMBL" id="RXH88950.1"/>
    </source>
</evidence>
<dbReference type="GO" id="GO:0005524">
    <property type="term" value="F:ATP binding"/>
    <property type="evidence" value="ECO:0007669"/>
    <property type="project" value="UniProtKB-UniRule"/>
</dbReference>
<name>A0A498J0B1_MALDO</name>
<dbReference type="GO" id="GO:0004674">
    <property type="term" value="F:protein serine/threonine kinase activity"/>
    <property type="evidence" value="ECO:0007669"/>
    <property type="project" value="UniProtKB-KW"/>
</dbReference>
<dbReference type="Gene3D" id="3.30.200.20">
    <property type="entry name" value="Phosphorylase Kinase, domain 1"/>
    <property type="match status" value="1"/>
</dbReference>
<evidence type="ECO:0000256" key="9">
    <source>
        <dbReference type="ARBA" id="ARBA00022777"/>
    </source>
</evidence>
<comment type="catalytic activity">
    <reaction evidence="15">
        <text>L-threonyl-[protein] + ATP = O-phospho-L-threonyl-[protein] + ADP + H(+)</text>
        <dbReference type="Rhea" id="RHEA:46608"/>
        <dbReference type="Rhea" id="RHEA-COMP:11060"/>
        <dbReference type="Rhea" id="RHEA-COMP:11605"/>
        <dbReference type="ChEBI" id="CHEBI:15378"/>
        <dbReference type="ChEBI" id="CHEBI:30013"/>
        <dbReference type="ChEBI" id="CHEBI:30616"/>
        <dbReference type="ChEBI" id="CHEBI:61977"/>
        <dbReference type="ChEBI" id="CHEBI:456216"/>
        <dbReference type="EC" id="2.7.11.1"/>
    </reaction>
</comment>
<evidence type="ECO:0000256" key="12">
    <source>
        <dbReference type="ARBA" id="ARBA00023136"/>
    </source>
</evidence>
<dbReference type="SUPFAM" id="SSF56112">
    <property type="entry name" value="Protein kinase-like (PK-like)"/>
    <property type="match status" value="1"/>
</dbReference>
<evidence type="ECO:0000256" key="6">
    <source>
        <dbReference type="ARBA" id="ARBA00022692"/>
    </source>
</evidence>
<dbReference type="InterPro" id="IPR029052">
    <property type="entry name" value="Metallo-depent_PP-like"/>
</dbReference>
<keyword evidence="10 17" id="KW-0067">ATP-binding</keyword>
<dbReference type="Gene3D" id="1.10.510.10">
    <property type="entry name" value="Transferase(Phosphotransferase) domain 1"/>
    <property type="match status" value="1"/>
</dbReference>
<evidence type="ECO:0000256" key="11">
    <source>
        <dbReference type="ARBA" id="ARBA00022989"/>
    </source>
</evidence>
<dbReference type="FunFam" id="1.10.510.10:FF:000309">
    <property type="entry name" value="Leucine-rich repeat receptor-like protein kinase"/>
    <property type="match status" value="1"/>
</dbReference>
<keyword evidence="11 18" id="KW-1133">Transmembrane helix</keyword>
<evidence type="ECO:0000256" key="8">
    <source>
        <dbReference type="ARBA" id="ARBA00022741"/>
    </source>
</evidence>
<keyword evidence="6 18" id="KW-0812">Transmembrane</keyword>
<dbReference type="SMART" id="SM00220">
    <property type="entry name" value="S_TKc"/>
    <property type="match status" value="1"/>
</dbReference>
<dbReference type="SUPFAM" id="SSF56300">
    <property type="entry name" value="Metallo-dependent phosphatases"/>
    <property type="match status" value="1"/>
</dbReference>
<dbReference type="AlphaFoldDB" id="A0A498J0B1"/>
<dbReference type="FunFam" id="3.30.200.20:FF:000015">
    <property type="entry name" value="Somatic embryogenesis receptor kinase 1"/>
    <property type="match status" value="1"/>
</dbReference>
<comment type="subcellular location">
    <subcellularLocation>
        <location evidence="1">Membrane</location>
        <topology evidence="1">Multi-pass membrane protein</topology>
    </subcellularLocation>
</comment>
<dbReference type="Pfam" id="PF00069">
    <property type="entry name" value="Pkinase"/>
    <property type="match status" value="1"/>
</dbReference>
<evidence type="ECO:0000256" key="14">
    <source>
        <dbReference type="ARBA" id="ARBA00023180"/>
    </source>
</evidence>
<keyword evidence="7" id="KW-0677">Repeat</keyword>
<dbReference type="InterPro" id="IPR017441">
    <property type="entry name" value="Protein_kinase_ATP_BS"/>
</dbReference>
<dbReference type="GO" id="GO:0016020">
    <property type="term" value="C:membrane"/>
    <property type="evidence" value="ECO:0007669"/>
    <property type="project" value="UniProtKB-SubCell"/>
</dbReference>
<comment type="caution">
    <text evidence="20">The sequence shown here is derived from an EMBL/GenBank/DDBJ whole genome shotgun (WGS) entry which is preliminary data.</text>
</comment>
<dbReference type="CDD" id="cd07384">
    <property type="entry name" value="MPP_Cdc1_like"/>
    <property type="match status" value="1"/>
</dbReference>
<evidence type="ECO:0000256" key="15">
    <source>
        <dbReference type="ARBA" id="ARBA00047899"/>
    </source>
</evidence>
<keyword evidence="4" id="KW-0433">Leucine-rich repeat</keyword>
<feature type="transmembrane region" description="Helical" evidence="18">
    <location>
        <begin position="877"/>
        <end position="896"/>
    </location>
</feature>
<dbReference type="PROSITE" id="PS00108">
    <property type="entry name" value="PROTEIN_KINASE_ST"/>
    <property type="match status" value="1"/>
</dbReference>
<evidence type="ECO:0000256" key="1">
    <source>
        <dbReference type="ARBA" id="ARBA00004141"/>
    </source>
</evidence>
<dbReference type="InterPro" id="IPR004843">
    <property type="entry name" value="Calcineurin-like_PHP"/>
</dbReference>
<dbReference type="InterPro" id="IPR011009">
    <property type="entry name" value="Kinase-like_dom_sf"/>
</dbReference>
<dbReference type="EC" id="2.7.11.1" evidence="2"/>